<dbReference type="EMBL" id="SDMP01000010">
    <property type="protein sequence ID" value="RYR34107.1"/>
    <property type="molecule type" value="Genomic_DNA"/>
</dbReference>
<comment type="caution">
    <text evidence="1">The sequence shown here is derived from an EMBL/GenBank/DDBJ whole genome shotgun (WGS) entry which is preliminary data.</text>
</comment>
<sequence>MASIPKEFPLFFGYGGADMLADVKDVRISLLSLKDNVVMIKSEREDQMLSTLKIKGSGPGFKKMLWSAAKKFLNSKIIMKIQCLVFTLPLTAYFLQGLHSKASVILNRHTIDTMQFICLMNTGVDVSGSLEEDTILIGLTFGGYLRSKAKKKLTIFEAPNVLTIALKRFQVLYVLKSKYICYYLHLCYLYAQSTLNLLHLSCSQKIVHLDIMNAAFFDHYVSYVKNSQNKWFKVDDNVALARFPHQISNM</sequence>
<organism evidence="1 2">
    <name type="scientific">Arachis hypogaea</name>
    <name type="common">Peanut</name>
    <dbReference type="NCBI Taxonomy" id="3818"/>
    <lineage>
        <taxon>Eukaryota</taxon>
        <taxon>Viridiplantae</taxon>
        <taxon>Streptophyta</taxon>
        <taxon>Embryophyta</taxon>
        <taxon>Tracheophyta</taxon>
        <taxon>Spermatophyta</taxon>
        <taxon>Magnoliopsida</taxon>
        <taxon>eudicotyledons</taxon>
        <taxon>Gunneridae</taxon>
        <taxon>Pentapetalae</taxon>
        <taxon>rosids</taxon>
        <taxon>fabids</taxon>
        <taxon>Fabales</taxon>
        <taxon>Fabaceae</taxon>
        <taxon>Papilionoideae</taxon>
        <taxon>50 kb inversion clade</taxon>
        <taxon>dalbergioids sensu lato</taxon>
        <taxon>Dalbergieae</taxon>
        <taxon>Pterocarpus clade</taxon>
        <taxon>Arachis</taxon>
    </lineage>
</organism>
<name>A0A445B600_ARAHY</name>
<dbReference type="Proteomes" id="UP000289738">
    <property type="component" value="Chromosome A10"/>
</dbReference>
<gene>
    <name evidence="1" type="ORF">Ahy_A10g048832</name>
</gene>
<accession>A0A445B600</accession>
<dbReference type="STRING" id="3818.A0A445B600"/>
<dbReference type="Gene3D" id="3.90.70.10">
    <property type="entry name" value="Cysteine proteinases"/>
    <property type="match status" value="1"/>
</dbReference>
<proteinExistence type="predicted"/>
<protein>
    <submittedName>
        <fullName evidence="1">Uncharacterized protein</fullName>
    </submittedName>
</protein>
<evidence type="ECO:0000313" key="1">
    <source>
        <dbReference type="EMBL" id="RYR34107.1"/>
    </source>
</evidence>
<evidence type="ECO:0000313" key="2">
    <source>
        <dbReference type="Proteomes" id="UP000289738"/>
    </source>
</evidence>
<keyword evidence="2" id="KW-1185">Reference proteome</keyword>
<dbReference type="InterPro" id="IPR038765">
    <property type="entry name" value="Papain-like_cys_pep_sf"/>
</dbReference>
<dbReference type="SUPFAM" id="SSF54001">
    <property type="entry name" value="Cysteine proteinases"/>
    <property type="match status" value="1"/>
</dbReference>
<dbReference type="AlphaFoldDB" id="A0A445B600"/>
<reference evidence="1 2" key="1">
    <citation type="submission" date="2019-01" db="EMBL/GenBank/DDBJ databases">
        <title>Sequencing of cultivated peanut Arachis hypogaea provides insights into genome evolution and oil improvement.</title>
        <authorList>
            <person name="Chen X."/>
        </authorList>
    </citation>
    <scope>NUCLEOTIDE SEQUENCE [LARGE SCALE GENOMIC DNA]</scope>
    <source>
        <strain evidence="2">cv. Fuhuasheng</strain>
        <tissue evidence="1">Leaves</tissue>
    </source>
</reference>